<dbReference type="AlphaFoldDB" id="A0A7D3VU57"/>
<evidence type="ECO:0000313" key="2">
    <source>
        <dbReference type="Proteomes" id="UP000501240"/>
    </source>
</evidence>
<gene>
    <name evidence="1" type="ORF">ACTIVE_4554</name>
</gene>
<name>A0A7D3VU57_ACTVE</name>
<protein>
    <submittedName>
        <fullName evidence="1">Uncharacterized protein</fullName>
    </submittedName>
</protein>
<dbReference type="EMBL" id="CP053892">
    <property type="protein sequence ID" value="QKG22913.1"/>
    <property type="molecule type" value="Genomic_DNA"/>
</dbReference>
<proteinExistence type="predicted"/>
<evidence type="ECO:0000313" key="1">
    <source>
        <dbReference type="EMBL" id="QKG22913.1"/>
    </source>
</evidence>
<sequence length="155" mass="16899">MNLVAAIAGSVPTKMMRAPLRNSIRTNCTNEEISAAIAKNPSRNIVPVPLKKLRLSSQFAVQSPSFGVTSWRIHVEYLSLAMLARFTAVARVKTTMASSKKCEIASRKGSPLRWMATRNAATRKPAIAPKKVNRLVCSRSELSTPPSSLPPKLTL</sequence>
<reference evidence="1 2" key="1">
    <citation type="submission" date="2020-05" db="EMBL/GenBank/DDBJ databases">
        <title>Actinomadura verrucosospora NRRL-B18236 (PFL_A860) Genome sequencing and assembly.</title>
        <authorList>
            <person name="Samborskyy M."/>
        </authorList>
    </citation>
    <scope>NUCLEOTIDE SEQUENCE [LARGE SCALE GENOMIC DNA]</scope>
    <source>
        <strain evidence="1 2">NRRL:B18236</strain>
    </source>
</reference>
<accession>A0A7D3VU57</accession>
<dbReference type="Proteomes" id="UP000501240">
    <property type="component" value="Chromosome"/>
</dbReference>
<keyword evidence="2" id="KW-1185">Reference proteome</keyword>
<organism evidence="1 2">
    <name type="scientific">Actinomadura verrucosospora</name>
    <dbReference type="NCBI Taxonomy" id="46165"/>
    <lineage>
        <taxon>Bacteria</taxon>
        <taxon>Bacillati</taxon>
        <taxon>Actinomycetota</taxon>
        <taxon>Actinomycetes</taxon>
        <taxon>Streptosporangiales</taxon>
        <taxon>Thermomonosporaceae</taxon>
        <taxon>Actinomadura</taxon>
    </lineage>
</organism>